<dbReference type="Proteomes" id="UP000289200">
    <property type="component" value="Unassembled WGS sequence"/>
</dbReference>
<keyword evidence="2" id="KW-1185">Reference proteome</keyword>
<name>A0A447D0C3_9BRAD</name>
<comment type="caution">
    <text evidence="1">The sequence shown here is derived from an EMBL/GenBank/DDBJ whole genome shotgun (WGS) entry which is preliminary data.</text>
</comment>
<evidence type="ECO:0000313" key="1">
    <source>
        <dbReference type="EMBL" id="VCU10915.1"/>
    </source>
</evidence>
<accession>A0A447D0C3</accession>
<reference evidence="2" key="1">
    <citation type="submission" date="2018-10" db="EMBL/GenBank/DDBJ databases">
        <authorList>
            <person name="Peiro R."/>
            <person name="Begona"/>
            <person name="Cbmso G."/>
            <person name="Lopez M."/>
            <person name="Gonzalez S."/>
            <person name="Sacristan E."/>
            <person name="Castillo E."/>
        </authorList>
    </citation>
    <scope>NUCLEOTIDE SEQUENCE [LARGE SCALE GENOMIC DNA]</scope>
</reference>
<gene>
    <name evidence="1" type="ORF">RHODGE_RHODGE_04119</name>
</gene>
<proteinExistence type="predicted"/>
<dbReference type="AlphaFoldDB" id="A0A447D0C3"/>
<sequence length="184" mass="19905">MTRRTLLMVFAGLGAALAWAVLADRIIERIETALYWREVRGRGDLADEIGRLGNVDLWSFERAAAAAGLARSETLKGAVDIVALADGGRLRFAGWAVDTRQTRKPAWVFLVAPRVAVFVVQTGNARPDVADALLFPPGYMTPGFDATFEHRIDCATAKARPYAVAVTQDRQYAVIASQVAIGGC</sequence>
<dbReference type="EMBL" id="UWOC01000182">
    <property type="protein sequence ID" value="VCU10915.1"/>
    <property type="molecule type" value="Genomic_DNA"/>
</dbReference>
<protein>
    <submittedName>
        <fullName evidence="1">Uncharacterized protein</fullName>
    </submittedName>
</protein>
<evidence type="ECO:0000313" key="2">
    <source>
        <dbReference type="Proteomes" id="UP000289200"/>
    </source>
</evidence>
<organism evidence="1 2">
    <name type="scientific">Rhodoplanes serenus</name>
    <dbReference type="NCBI Taxonomy" id="200615"/>
    <lineage>
        <taxon>Bacteria</taxon>
        <taxon>Pseudomonadati</taxon>
        <taxon>Pseudomonadota</taxon>
        <taxon>Alphaproteobacteria</taxon>
        <taxon>Hyphomicrobiales</taxon>
        <taxon>Nitrobacteraceae</taxon>
        <taxon>Rhodoplanes</taxon>
    </lineage>
</organism>